<dbReference type="Gene3D" id="1.10.45.10">
    <property type="entry name" value="Vanillyl-alcohol Oxidase, Chain A, domain 4"/>
    <property type="match status" value="1"/>
</dbReference>
<dbReference type="GO" id="GO:0003885">
    <property type="term" value="F:D-arabinono-1,4-lactone oxidase activity"/>
    <property type="evidence" value="ECO:0007669"/>
    <property type="project" value="InterPro"/>
</dbReference>
<dbReference type="InterPro" id="IPR006094">
    <property type="entry name" value="Oxid_FAD_bind_N"/>
</dbReference>
<dbReference type="InterPro" id="IPR036318">
    <property type="entry name" value="FAD-bd_PCMH-like_sf"/>
</dbReference>
<dbReference type="GO" id="GO:0071949">
    <property type="term" value="F:FAD binding"/>
    <property type="evidence" value="ECO:0007669"/>
    <property type="project" value="InterPro"/>
</dbReference>
<feature type="domain" description="FAD-binding PCMH-type" evidence="3">
    <location>
        <begin position="35"/>
        <end position="205"/>
    </location>
</feature>
<reference evidence="4 5" key="1">
    <citation type="submission" date="2019-09" db="EMBL/GenBank/DDBJ databases">
        <title>Phylogeny of genus Pseudoclavibacter and closely related genus.</title>
        <authorList>
            <person name="Li Y."/>
        </authorList>
    </citation>
    <scope>NUCLEOTIDE SEQUENCE [LARGE SCALE GENOMIC DNA]</scope>
    <source>
        <strain evidence="4 5">DSM 23821</strain>
    </source>
</reference>
<dbReference type="Gene3D" id="3.30.43.10">
    <property type="entry name" value="Uridine Diphospho-n-acetylenolpyruvylglucosamine Reductase, domain 2"/>
    <property type="match status" value="1"/>
</dbReference>
<feature type="region of interest" description="Disordered" evidence="2">
    <location>
        <begin position="1"/>
        <end position="32"/>
    </location>
</feature>
<dbReference type="Pfam" id="PF04030">
    <property type="entry name" value="ALO"/>
    <property type="match status" value="1"/>
</dbReference>
<sequence length="451" mass="48034">MGVPTIGDARDGRAKQGGSDVTGSTEQWSNWGRSARAFPTRIERPQSTEELRLAVVRAAERGERVRPVGAGFSTNAIAAAPEVLVDTRGLRGLRAIDRDAGTATFGAGTTVAEASALLEAEGLALVNPSSDPAVTLAGAMATGSHGTSLHAPSVSSQLLEATLVTADGGAVRVSDRRNAELWPALRLSLGALGVFAEVVVPVVPTFRVRSDESRERLRPVLDSFVERARASHHFAVRWRPHTGEAFVRRLNREVGDVGDEPEPGRGVRGIAAVRDGLVIGLAKAVPALVPAINAVGNLLHPTGEMLAGPVSGLAARPTLPVVTMEYSFPLDDLVGVVRELDERLRGVLAPSIVRLSVAPADDNWLSTAYGREVGRIMISVPSGVDPRSTFTPAEELFLANGGLPHWGMVHTVRAAEFAHVVSRFSDFHHARERLDPDLRFTNGYLQRVLGH</sequence>
<feature type="compositionally biased region" description="Polar residues" evidence="2">
    <location>
        <begin position="19"/>
        <end position="32"/>
    </location>
</feature>
<gene>
    <name evidence="4" type="ORF">F8O01_06225</name>
</gene>
<evidence type="ECO:0000256" key="2">
    <source>
        <dbReference type="SAM" id="MobiDB-lite"/>
    </source>
</evidence>
<keyword evidence="5" id="KW-1185">Reference proteome</keyword>
<protein>
    <submittedName>
        <fullName evidence="4">FAD-binding protein</fullName>
    </submittedName>
</protein>
<dbReference type="PIRSF" id="PIRSF000136">
    <property type="entry name" value="LGO_GLO"/>
    <property type="match status" value="1"/>
</dbReference>
<evidence type="ECO:0000259" key="3">
    <source>
        <dbReference type="PROSITE" id="PS51387"/>
    </source>
</evidence>
<dbReference type="EMBL" id="WBJZ01000006">
    <property type="protein sequence ID" value="KAB1659515.1"/>
    <property type="molecule type" value="Genomic_DNA"/>
</dbReference>
<dbReference type="Proteomes" id="UP000467240">
    <property type="component" value="Unassembled WGS sequence"/>
</dbReference>
<dbReference type="PANTHER" id="PTHR43762">
    <property type="entry name" value="L-GULONOLACTONE OXIDASE"/>
    <property type="match status" value="1"/>
</dbReference>
<dbReference type="GO" id="GO:0016020">
    <property type="term" value="C:membrane"/>
    <property type="evidence" value="ECO:0007669"/>
    <property type="project" value="InterPro"/>
</dbReference>
<proteinExistence type="predicted"/>
<evidence type="ECO:0000313" key="4">
    <source>
        <dbReference type="EMBL" id="KAB1659515.1"/>
    </source>
</evidence>
<organism evidence="4 5">
    <name type="scientific">Pseudoclavibacter chungangensis</name>
    <dbReference type="NCBI Taxonomy" id="587635"/>
    <lineage>
        <taxon>Bacteria</taxon>
        <taxon>Bacillati</taxon>
        <taxon>Actinomycetota</taxon>
        <taxon>Actinomycetes</taxon>
        <taxon>Micrococcales</taxon>
        <taxon>Microbacteriaceae</taxon>
        <taxon>Pseudoclavibacter</taxon>
    </lineage>
</organism>
<dbReference type="PANTHER" id="PTHR43762:SF1">
    <property type="entry name" value="D-ARABINONO-1,4-LACTONE OXIDASE"/>
    <property type="match status" value="1"/>
</dbReference>
<dbReference type="Gene3D" id="3.30.70.2520">
    <property type="match status" value="1"/>
</dbReference>
<dbReference type="AlphaFoldDB" id="A0A7J5BYT2"/>
<dbReference type="Gene3D" id="3.30.465.10">
    <property type="match status" value="1"/>
</dbReference>
<dbReference type="PROSITE" id="PS51387">
    <property type="entry name" value="FAD_PCMH"/>
    <property type="match status" value="1"/>
</dbReference>
<evidence type="ECO:0000313" key="5">
    <source>
        <dbReference type="Proteomes" id="UP000467240"/>
    </source>
</evidence>
<comment type="caution">
    <text evidence="4">The sequence shown here is derived from an EMBL/GenBank/DDBJ whole genome shotgun (WGS) entry which is preliminary data.</text>
</comment>
<dbReference type="Pfam" id="PF01565">
    <property type="entry name" value="FAD_binding_4"/>
    <property type="match status" value="1"/>
</dbReference>
<keyword evidence="1" id="KW-0560">Oxidoreductase</keyword>
<dbReference type="GO" id="GO:0080049">
    <property type="term" value="F:L-gulono-1,4-lactone dehydrogenase activity"/>
    <property type="evidence" value="ECO:0007669"/>
    <property type="project" value="TreeGrafter"/>
</dbReference>
<evidence type="ECO:0000256" key="1">
    <source>
        <dbReference type="ARBA" id="ARBA00023002"/>
    </source>
</evidence>
<name>A0A7J5BYT2_9MICO</name>
<dbReference type="InterPro" id="IPR010031">
    <property type="entry name" value="FAD_lactone_oxidase-like"/>
</dbReference>
<dbReference type="SUPFAM" id="SSF56176">
    <property type="entry name" value="FAD-binding/transporter-associated domain-like"/>
    <property type="match status" value="1"/>
</dbReference>
<dbReference type="InterPro" id="IPR016171">
    <property type="entry name" value="Vanillyl_alc_oxidase_C-sub2"/>
</dbReference>
<accession>A0A7J5BYT2</accession>
<dbReference type="InterPro" id="IPR016166">
    <property type="entry name" value="FAD-bd_PCMH"/>
</dbReference>
<dbReference type="InterPro" id="IPR007173">
    <property type="entry name" value="ALO_C"/>
</dbReference>
<dbReference type="OrthoDB" id="9800184at2"/>
<dbReference type="InterPro" id="IPR016169">
    <property type="entry name" value="FAD-bd_PCMH_sub2"/>
</dbReference>
<dbReference type="InterPro" id="IPR016167">
    <property type="entry name" value="FAD-bd_PCMH_sub1"/>
</dbReference>